<dbReference type="PANTHER" id="PTHR11702:SF31">
    <property type="entry name" value="MITOCHONDRIAL RIBOSOME-ASSOCIATED GTPASE 2"/>
    <property type="match status" value="1"/>
</dbReference>
<dbReference type="Pfam" id="PF01926">
    <property type="entry name" value="MMR_HSR1"/>
    <property type="match status" value="1"/>
</dbReference>
<dbReference type="InterPro" id="IPR027417">
    <property type="entry name" value="P-loop_NTPase"/>
</dbReference>
<evidence type="ECO:0000259" key="12">
    <source>
        <dbReference type="PROSITE" id="PS51883"/>
    </source>
</evidence>
<dbReference type="NCBIfam" id="TIGR02729">
    <property type="entry name" value="Obg_CgtA"/>
    <property type="match status" value="1"/>
</dbReference>
<keyword evidence="8 9" id="KW-0342">GTP-binding</keyword>
<dbReference type="Gene3D" id="2.70.210.12">
    <property type="entry name" value="GTP1/OBG domain"/>
    <property type="match status" value="1"/>
</dbReference>
<keyword evidence="14" id="KW-1185">Reference proteome</keyword>
<dbReference type="Gene3D" id="3.30.300.350">
    <property type="entry name" value="GTP-binding protein OBG, C-terminal domain"/>
    <property type="match status" value="1"/>
</dbReference>
<dbReference type="SUPFAM" id="SSF102741">
    <property type="entry name" value="Obg GTP-binding protein C-terminal domain"/>
    <property type="match status" value="1"/>
</dbReference>
<dbReference type="PROSITE" id="PS00905">
    <property type="entry name" value="GTP1_OBG"/>
    <property type="match status" value="1"/>
</dbReference>
<feature type="domain" description="Obg" evidence="12">
    <location>
        <begin position="1"/>
        <end position="158"/>
    </location>
</feature>
<dbReference type="InterPro" id="IPR005225">
    <property type="entry name" value="Small_GTP-bd"/>
</dbReference>
<dbReference type="InterPro" id="IPR031167">
    <property type="entry name" value="G_OBG"/>
</dbReference>
<evidence type="ECO:0000256" key="3">
    <source>
        <dbReference type="ARBA" id="ARBA00022490"/>
    </source>
</evidence>
<dbReference type="CDD" id="cd01898">
    <property type="entry name" value="Obg"/>
    <property type="match status" value="1"/>
</dbReference>
<dbReference type="EC" id="3.6.5.-" evidence="9"/>
<feature type="binding site" evidence="9">
    <location>
        <position position="192"/>
    </location>
    <ligand>
        <name>Mg(2+)</name>
        <dbReference type="ChEBI" id="CHEBI:18420"/>
    </ligand>
</feature>
<dbReference type="InterPro" id="IPR006169">
    <property type="entry name" value="GTP1_OBG_dom"/>
</dbReference>
<dbReference type="PROSITE" id="PS51881">
    <property type="entry name" value="OCT"/>
    <property type="match status" value="1"/>
</dbReference>
<dbReference type="PROSITE" id="PS51710">
    <property type="entry name" value="G_OBG"/>
    <property type="match status" value="1"/>
</dbReference>
<dbReference type="PROSITE" id="PS51883">
    <property type="entry name" value="OBG"/>
    <property type="match status" value="1"/>
</dbReference>
<dbReference type="EMBL" id="JAIQUM010000005">
    <property type="protein sequence ID" value="MBZ5749393.1"/>
    <property type="molecule type" value="Genomic_DNA"/>
</dbReference>
<name>A0ABS7UM56_9BACI</name>
<dbReference type="Pfam" id="PF01018">
    <property type="entry name" value="GTP1_OBG"/>
    <property type="match status" value="1"/>
</dbReference>
<dbReference type="RefSeq" id="WP_224137082.1">
    <property type="nucleotide sequence ID" value="NZ_JAIQUM010000005.1"/>
</dbReference>
<dbReference type="InterPro" id="IPR036346">
    <property type="entry name" value="GTP-bd_prot_GTP1/OBG_C_sf"/>
</dbReference>
<dbReference type="HAMAP" id="MF_01454">
    <property type="entry name" value="GTPase_Obg"/>
    <property type="match status" value="1"/>
</dbReference>
<keyword evidence="4 9" id="KW-0479">Metal-binding</keyword>
<comment type="cofactor">
    <cofactor evidence="1 9">
        <name>Mg(2+)</name>
        <dbReference type="ChEBI" id="CHEBI:18420"/>
    </cofactor>
</comment>
<evidence type="ECO:0000313" key="14">
    <source>
        <dbReference type="Proteomes" id="UP001165287"/>
    </source>
</evidence>
<evidence type="ECO:0000259" key="10">
    <source>
        <dbReference type="PROSITE" id="PS51710"/>
    </source>
</evidence>
<dbReference type="PIRSF" id="PIRSF002401">
    <property type="entry name" value="GTP_bd_Obg/CgtA"/>
    <property type="match status" value="1"/>
</dbReference>
<evidence type="ECO:0000256" key="9">
    <source>
        <dbReference type="HAMAP-Rule" id="MF_01454"/>
    </source>
</evidence>
<evidence type="ECO:0000256" key="6">
    <source>
        <dbReference type="ARBA" id="ARBA00022801"/>
    </source>
</evidence>
<dbReference type="PANTHER" id="PTHR11702">
    <property type="entry name" value="DEVELOPMENTALLY REGULATED GTP-BINDING PROTEIN-RELATED"/>
    <property type="match status" value="1"/>
</dbReference>
<keyword evidence="7 9" id="KW-0460">Magnesium</keyword>
<dbReference type="SUPFAM" id="SSF52540">
    <property type="entry name" value="P-loop containing nucleoside triphosphate hydrolases"/>
    <property type="match status" value="1"/>
</dbReference>
<evidence type="ECO:0000256" key="8">
    <source>
        <dbReference type="ARBA" id="ARBA00023134"/>
    </source>
</evidence>
<keyword evidence="5 9" id="KW-0547">Nucleotide-binding</keyword>
<sequence length="427" mass="47492">MFVDQVKVYVKGGDGGNGMVAFRREKYVPKGGPAGGDGGNGANVIFEVEEGLRTLMDFRYKRHFKAPRGEHGMSKNQHGKNAQPMIVKVPPGTVVSDEETGQIIADLTEHGQQAVIAQGGRGGRGNSRFATPANPAPELSENGEPGIERNVVLELKVLADVGLVGFPSVGKSTLLSVVSSAKPKIAEYHFTTLVPNLGMVETDDGRSFVMADLPGLIEGAHQGVGLGHQFLRHIERTRVIVHVIDMSGLEGRDPYEDYKTINAELKEYNLRLTERPQIIVASKMDMPDSEGNLAEFKEKLEDDVKIFPISAITRTGVRELLFEIADVMEHTPEFPLFEEEPAEHRVMYEFKKEEPNFSITRDDEGSYILTGEKIEKLFKMTDFSREESIRRFARQLRGLGVDEALRERGAKDGDIVKLLEYEFEFVE</sequence>
<reference evidence="13" key="1">
    <citation type="submission" date="2024-05" db="EMBL/GenBank/DDBJ databases">
        <title>Metabacillus sp. nov., isolated from the rhizosphere soil of tomato plants.</title>
        <authorList>
            <person name="Ma R."/>
        </authorList>
    </citation>
    <scope>NUCLEOTIDE SEQUENCE</scope>
    <source>
        <strain evidence="13">DBTR6</strain>
    </source>
</reference>
<dbReference type="Gene3D" id="3.40.50.300">
    <property type="entry name" value="P-loop containing nucleotide triphosphate hydrolases"/>
    <property type="match status" value="1"/>
</dbReference>
<comment type="caution">
    <text evidence="13">The sequence shown here is derived from an EMBL/GenBank/DDBJ whole genome shotgun (WGS) entry which is preliminary data.</text>
</comment>
<feature type="binding site" evidence="9">
    <location>
        <position position="172"/>
    </location>
    <ligand>
        <name>Mg(2+)</name>
        <dbReference type="ChEBI" id="CHEBI:18420"/>
    </ligand>
</feature>
<comment type="subunit">
    <text evidence="9">Monomer.</text>
</comment>
<dbReference type="InterPro" id="IPR045086">
    <property type="entry name" value="OBG_GTPase"/>
</dbReference>
<evidence type="ECO:0000256" key="5">
    <source>
        <dbReference type="ARBA" id="ARBA00022741"/>
    </source>
</evidence>
<dbReference type="Pfam" id="PF09269">
    <property type="entry name" value="DUF1967"/>
    <property type="match status" value="1"/>
</dbReference>
<dbReference type="NCBIfam" id="TIGR00231">
    <property type="entry name" value="small_GTP"/>
    <property type="match status" value="1"/>
</dbReference>
<dbReference type="InterPro" id="IPR006074">
    <property type="entry name" value="GTP1-OBG_CS"/>
</dbReference>
<evidence type="ECO:0000256" key="1">
    <source>
        <dbReference type="ARBA" id="ARBA00001946"/>
    </source>
</evidence>
<dbReference type="NCBIfam" id="NF008955">
    <property type="entry name" value="PRK12297.1"/>
    <property type="match status" value="1"/>
</dbReference>
<evidence type="ECO:0000256" key="7">
    <source>
        <dbReference type="ARBA" id="ARBA00022842"/>
    </source>
</evidence>
<comment type="subcellular location">
    <subcellularLocation>
        <location evidence="9">Cytoplasm</location>
    </subcellularLocation>
</comment>
<feature type="domain" description="OCT" evidence="11">
    <location>
        <begin position="349"/>
        <end position="427"/>
    </location>
</feature>
<comment type="function">
    <text evidence="9">An essential GTPase which binds GTP, GDP and possibly (p)ppGpp with moderate affinity, with high nucleotide exchange rates and a fairly low GTP hydrolysis rate. Plays a role in control of the cell cycle, stress response, ribosome biogenesis and in those bacteria that undergo differentiation, in morphogenesis control.</text>
</comment>
<dbReference type="InterPro" id="IPR014100">
    <property type="entry name" value="GTP-bd_Obg/CgtA"/>
</dbReference>
<keyword evidence="3 9" id="KW-0963">Cytoplasm</keyword>
<dbReference type="Proteomes" id="UP001165287">
    <property type="component" value="Unassembled WGS sequence"/>
</dbReference>
<feature type="binding site" evidence="9">
    <location>
        <begin position="212"/>
        <end position="215"/>
    </location>
    <ligand>
        <name>GTP</name>
        <dbReference type="ChEBI" id="CHEBI:37565"/>
    </ligand>
</feature>
<dbReference type="NCBIfam" id="NF008954">
    <property type="entry name" value="PRK12296.1"/>
    <property type="match status" value="1"/>
</dbReference>
<evidence type="ECO:0000256" key="2">
    <source>
        <dbReference type="ARBA" id="ARBA00007699"/>
    </source>
</evidence>
<comment type="similarity">
    <text evidence="2 9">Belongs to the TRAFAC class OBG-HflX-like GTPase superfamily. OBG GTPase family.</text>
</comment>
<dbReference type="NCBIfam" id="NF008956">
    <property type="entry name" value="PRK12299.1"/>
    <property type="match status" value="1"/>
</dbReference>
<feature type="binding site" evidence="9">
    <location>
        <begin position="165"/>
        <end position="172"/>
    </location>
    <ligand>
        <name>GTP</name>
        <dbReference type="ChEBI" id="CHEBI:37565"/>
    </ligand>
</feature>
<evidence type="ECO:0000256" key="4">
    <source>
        <dbReference type="ARBA" id="ARBA00022723"/>
    </source>
</evidence>
<dbReference type="PRINTS" id="PR00326">
    <property type="entry name" value="GTP1OBG"/>
</dbReference>
<proteinExistence type="inferred from homology"/>
<dbReference type="InterPro" id="IPR015349">
    <property type="entry name" value="OCT_dom"/>
</dbReference>
<feature type="binding site" evidence="9">
    <location>
        <begin position="282"/>
        <end position="285"/>
    </location>
    <ligand>
        <name>GTP</name>
        <dbReference type="ChEBI" id="CHEBI:37565"/>
    </ligand>
</feature>
<feature type="domain" description="OBG-type G" evidence="10">
    <location>
        <begin position="159"/>
        <end position="329"/>
    </location>
</feature>
<evidence type="ECO:0000313" key="13">
    <source>
        <dbReference type="EMBL" id="MBZ5749393.1"/>
    </source>
</evidence>
<feature type="binding site" evidence="9">
    <location>
        <begin position="190"/>
        <end position="194"/>
    </location>
    <ligand>
        <name>GTP</name>
        <dbReference type="ChEBI" id="CHEBI:37565"/>
    </ligand>
</feature>
<keyword evidence="6 9" id="KW-0378">Hydrolase</keyword>
<evidence type="ECO:0000259" key="11">
    <source>
        <dbReference type="PROSITE" id="PS51881"/>
    </source>
</evidence>
<dbReference type="InterPro" id="IPR006073">
    <property type="entry name" value="GTP-bd"/>
</dbReference>
<accession>A0ABS7UM56</accession>
<dbReference type="SUPFAM" id="SSF82051">
    <property type="entry name" value="Obg GTP-binding protein N-terminal domain"/>
    <property type="match status" value="1"/>
</dbReference>
<feature type="binding site" evidence="9">
    <location>
        <begin position="310"/>
        <end position="312"/>
    </location>
    <ligand>
        <name>GTP</name>
        <dbReference type="ChEBI" id="CHEBI:37565"/>
    </ligand>
</feature>
<organism evidence="13 14">
    <name type="scientific">Metabacillus rhizolycopersici</name>
    <dbReference type="NCBI Taxonomy" id="2875709"/>
    <lineage>
        <taxon>Bacteria</taxon>
        <taxon>Bacillati</taxon>
        <taxon>Bacillota</taxon>
        <taxon>Bacilli</taxon>
        <taxon>Bacillales</taxon>
        <taxon>Bacillaceae</taxon>
        <taxon>Metabacillus</taxon>
    </lineage>
</organism>
<gene>
    <name evidence="13" type="primary">obgE</name>
    <name evidence="9" type="synonym">obg</name>
    <name evidence="13" type="ORF">K9V48_03825</name>
</gene>
<protein>
    <recommendedName>
        <fullName evidence="9">GTPase Obg</fullName>
        <ecNumber evidence="9">3.6.5.-</ecNumber>
    </recommendedName>
    <alternativeName>
        <fullName evidence="9">GTP-binding protein Obg</fullName>
    </alternativeName>
</protein>
<dbReference type="NCBIfam" id="TIGR03595">
    <property type="entry name" value="Obg_CgtA_exten"/>
    <property type="match status" value="1"/>
</dbReference>
<dbReference type="InterPro" id="IPR036726">
    <property type="entry name" value="GTP1_OBG_dom_sf"/>
</dbReference>